<dbReference type="EMBL" id="AMYT01000008">
    <property type="protein sequence ID" value="EKU27786.1"/>
    <property type="molecule type" value="Genomic_DNA"/>
</dbReference>
<evidence type="ECO:0000313" key="12">
    <source>
        <dbReference type="Proteomes" id="UP000016057"/>
    </source>
</evidence>
<keyword evidence="4" id="KW-0443">Lipid metabolism</keyword>
<dbReference type="NCBIfam" id="NF038245">
    <property type="entry name" value="bile_salt_hydro"/>
    <property type="match status" value="1"/>
</dbReference>
<dbReference type="Gene3D" id="3.60.60.10">
    <property type="entry name" value="Penicillin V Acylase, Chain A"/>
    <property type="match status" value="1"/>
</dbReference>
<keyword evidence="3 11" id="KW-0378">Hydrolase</keyword>
<sequence length="320" mass="36107">MCTGLRFTDTANNLYFGRNLDLDENNYGEQPILAPEGYEMQYRHMPAKKLSTAIIGMGVNAGGYPLFFEACSARGMGIAGLNFPRNAYFAPEGDQTKKYNVTPYEFMVWALDEFESVAELREALKDTYLIGTDFAPGMPLSPLHWIISDANETIVVEQTKEKGLMVYENNVDVLTNNPEFPWHIQNLNNYIGLSANDRSNTTWNRQELQFQGIGTGQLGLPGDSSTQSRFVKTAFLNANYPTQEGEEANVARMFNTLMDVAMPYGSVINEHGAIEFTIYTSCYSQATQTYYYHIWNEAEIKHASITDENRKGTEIVTFEK</sequence>
<comment type="catalytic activity">
    <reaction evidence="9">
        <text>taurodeoxycholate + H2O = deoxycholate + taurine</text>
        <dbReference type="Rhea" id="RHEA:47556"/>
        <dbReference type="ChEBI" id="CHEBI:15377"/>
        <dbReference type="ChEBI" id="CHEBI:23614"/>
        <dbReference type="ChEBI" id="CHEBI:36261"/>
        <dbReference type="ChEBI" id="CHEBI:507393"/>
    </reaction>
    <physiologicalReaction direction="left-to-right" evidence="9">
        <dbReference type="Rhea" id="RHEA:47557"/>
    </physiologicalReaction>
</comment>
<proteinExistence type="inferred from homology"/>
<dbReference type="STRING" id="1234409.C683_0251"/>
<dbReference type="PANTHER" id="PTHR35527:SF2">
    <property type="entry name" value="HYDROLASE"/>
    <property type="match status" value="1"/>
</dbReference>
<dbReference type="EC" id="3.5.1.24" evidence="5"/>
<dbReference type="SUPFAM" id="SSF56235">
    <property type="entry name" value="N-terminal nucleophile aminohydrolases (Ntn hydrolases)"/>
    <property type="match status" value="1"/>
</dbReference>
<evidence type="ECO:0000256" key="5">
    <source>
        <dbReference type="ARBA" id="ARBA00044769"/>
    </source>
</evidence>
<comment type="similarity">
    <text evidence="2">Belongs to the peptidase C59 family.</text>
</comment>
<dbReference type="eggNOG" id="COG3049">
    <property type="taxonomic scope" value="Bacteria"/>
</dbReference>
<comment type="catalytic activity">
    <reaction evidence="8">
        <text>cholate + taurine = taurocholate + H2O</text>
        <dbReference type="Rhea" id="RHEA:47108"/>
        <dbReference type="ChEBI" id="CHEBI:15377"/>
        <dbReference type="ChEBI" id="CHEBI:29747"/>
        <dbReference type="ChEBI" id="CHEBI:36257"/>
        <dbReference type="ChEBI" id="CHEBI:507393"/>
    </reaction>
    <physiologicalReaction direction="right-to-left" evidence="8">
        <dbReference type="Rhea" id="RHEA:47110"/>
    </physiologicalReaction>
</comment>
<dbReference type="Proteomes" id="UP000016057">
    <property type="component" value="Unassembled WGS sequence"/>
</dbReference>
<evidence type="ECO:0000256" key="8">
    <source>
        <dbReference type="ARBA" id="ARBA00047285"/>
    </source>
</evidence>
<evidence type="ECO:0000313" key="11">
    <source>
        <dbReference type="EMBL" id="EKU27786.1"/>
    </source>
</evidence>
<accession>K8ZQD3</accession>
<evidence type="ECO:0000256" key="6">
    <source>
        <dbReference type="ARBA" id="ARBA00044804"/>
    </source>
</evidence>
<evidence type="ECO:0000256" key="4">
    <source>
        <dbReference type="ARBA" id="ARBA00023098"/>
    </source>
</evidence>
<reference evidence="11 12" key="1">
    <citation type="journal article" date="2013" name="Genome Announc.">
        <title>Draft Genome Sequence of Catellicoccus marimammalium, a Novel Species Commonly Found in Gull Feces.</title>
        <authorList>
            <person name="Weigand M.R."/>
            <person name="Ryu H."/>
            <person name="Bozcek L."/>
            <person name="Konstantinidis K.T."/>
            <person name="Santo Domingo J.W."/>
        </authorList>
    </citation>
    <scope>NUCLEOTIDE SEQUENCE [LARGE SCALE GENOMIC DNA]</scope>
    <source>
        <strain evidence="11 12">M35/04/3</strain>
    </source>
</reference>
<dbReference type="InterPro" id="IPR029132">
    <property type="entry name" value="CBAH/NAAA_C"/>
</dbReference>
<protein>
    <recommendedName>
        <fullName evidence="5">choloylglycine hydrolase</fullName>
        <ecNumber evidence="5">3.5.1.24</ecNumber>
    </recommendedName>
    <alternativeName>
        <fullName evidence="6">Bile salt hydrolase</fullName>
    </alternativeName>
    <alternativeName>
        <fullName evidence="7">Choloylglycine hydrolase</fullName>
    </alternativeName>
</protein>
<dbReference type="PANTHER" id="PTHR35527">
    <property type="entry name" value="CHOLOYLGLYCINE HYDROLASE"/>
    <property type="match status" value="1"/>
</dbReference>
<feature type="domain" description="Choloylglycine hydrolase/NAAA C-terminal" evidence="10">
    <location>
        <begin position="2"/>
        <end position="318"/>
    </location>
</feature>
<gene>
    <name evidence="11" type="ORF">C683_0251</name>
</gene>
<dbReference type="CDD" id="cd00542">
    <property type="entry name" value="Ntn_PVA"/>
    <property type="match status" value="1"/>
</dbReference>
<evidence type="ECO:0000256" key="7">
    <source>
        <dbReference type="ARBA" id="ARBA00044806"/>
    </source>
</evidence>
<evidence type="ECO:0000256" key="2">
    <source>
        <dbReference type="ARBA" id="ARBA00006625"/>
    </source>
</evidence>
<dbReference type="PATRIC" id="fig|1234409.3.peg.222"/>
<comment type="pathway">
    <text evidence="1">Lipid metabolism; bile acid biosynthesis.</text>
</comment>
<dbReference type="RefSeq" id="WP_009488525.1">
    <property type="nucleotide sequence ID" value="NZ_AMYT01000008.1"/>
</dbReference>
<keyword evidence="12" id="KW-1185">Reference proteome</keyword>
<dbReference type="InterPro" id="IPR047711">
    <property type="entry name" value="CBAH"/>
</dbReference>
<dbReference type="InterPro" id="IPR052193">
    <property type="entry name" value="Peptidase_C59"/>
</dbReference>
<dbReference type="Pfam" id="PF02275">
    <property type="entry name" value="CBAH"/>
    <property type="match status" value="1"/>
</dbReference>
<evidence type="ECO:0000256" key="9">
    <source>
        <dbReference type="ARBA" id="ARBA00048897"/>
    </source>
</evidence>
<evidence type="ECO:0000259" key="10">
    <source>
        <dbReference type="Pfam" id="PF02275"/>
    </source>
</evidence>
<dbReference type="OrthoDB" id="9794717at2"/>
<organism evidence="11 12">
    <name type="scientific">Catellicoccus marimammalium M35/04/3</name>
    <dbReference type="NCBI Taxonomy" id="1234409"/>
    <lineage>
        <taxon>Bacteria</taxon>
        <taxon>Bacillati</taxon>
        <taxon>Bacillota</taxon>
        <taxon>Bacilli</taxon>
        <taxon>Lactobacillales</taxon>
        <taxon>Enterococcaceae</taxon>
        <taxon>Catellicoccus</taxon>
    </lineage>
</organism>
<dbReference type="AlphaFoldDB" id="K8ZQD3"/>
<evidence type="ECO:0000256" key="3">
    <source>
        <dbReference type="ARBA" id="ARBA00022801"/>
    </source>
</evidence>
<dbReference type="GO" id="GO:0006629">
    <property type="term" value="P:lipid metabolic process"/>
    <property type="evidence" value="ECO:0007669"/>
    <property type="project" value="UniProtKB-KW"/>
</dbReference>
<evidence type="ECO:0000256" key="1">
    <source>
        <dbReference type="ARBA" id="ARBA00004860"/>
    </source>
</evidence>
<comment type="caution">
    <text evidence="11">The sequence shown here is derived from an EMBL/GenBank/DDBJ whole genome shotgun (WGS) entry which is preliminary data.</text>
</comment>
<name>K8ZQD3_9ENTE</name>
<dbReference type="GO" id="GO:0045302">
    <property type="term" value="F:choloylglycine hydrolase activity"/>
    <property type="evidence" value="ECO:0007669"/>
    <property type="project" value="UniProtKB-EC"/>
</dbReference>
<dbReference type="InterPro" id="IPR029055">
    <property type="entry name" value="Ntn_hydrolases_N"/>
</dbReference>